<proteinExistence type="predicted"/>
<dbReference type="Pfam" id="PF05050">
    <property type="entry name" value="Methyltransf_21"/>
    <property type="match status" value="1"/>
</dbReference>
<accession>A0A931BN62</accession>
<dbReference type="InterPro" id="IPR052514">
    <property type="entry name" value="SAM-dependent_MTase"/>
</dbReference>
<evidence type="ECO:0000313" key="3">
    <source>
        <dbReference type="Proteomes" id="UP000599312"/>
    </source>
</evidence>
<dbReference type="EMBL" id="JADQDO010000004">
    <property type="protein sequence ID" value="MBF9233906.1"/>
    <property type="molecule type" value="Genomic_DNA"/>
</dbReference>
<dbReference type="SUPFAM" id="SSF53335">
    <property type="entry name" value="S-adenosyl-L-methionine-dependent methyltransferases"/>
    <property type="match status" value="1"/>
</dbReference>
<dbReference type="GO" id="GO:0032259">
    <property type="term" value="P:methylation"/>
    <property type="evidence" value="ECO:0007669"/>
    <property type="project" value="UniProtKB-KW"/>
</dbReference>
<dbReference type="PANTHER" id="PTHR34203:SF15">
    <property type="entry name" value="SLL1173 PROTEIN"/>
    <property type="match status" value="1"/>
</dbReference>
<evidence type="ECO:0000313" key="2">
    <source>
        <dbReference type="EMBL" id="MBF9233906.1"/>
    </source>
</evidence>
<protein>
    <submittedName>
        <fullName evidence="2">FkbM family methyltransferase</fullName>
    </submittedName>
</protein>
<dbReference type="GO" id="GO:0008168">
    <property type="term" value="F:methyltransferase activity"/>
    <property type="evidence" value="ECO:0007669"/>
    <property type="project" value="UniProtKB-KW"/>
</dbReference>
<dbReference type="AlphaFoldDB" id="A0A931BN62"/>
<name>A0A931BN62_9HYPH</name>
<keyword evidence="2" id="KW-0808">Transferase</keyword>
<dbReference type="InterPro" id="IPR006342">
    <property type="entry name" value="FkbM_mtfrase"/>
</dbReference>
<dbReference type="CDD" id="cd02440">
    <property type="entry name" value="AdoMet_MTases"/>
    <property type="match status" value="1"/>
</dbReference>
<feature type="domain" description="Methyltransferase FkbM" evidence="1">
    <location>
        <begin position="25"/>
        <end position="148"/>
    </location>
</feature>
<gene>
    <name evidence="2" type="ORF">I2H38_11010</name>
</gene>
<organism evidence="2 3">
    <name type="scientific">Microvirga alba</name>
    <dbReference type="NCBI Taxonomy" id="2791025"/>
    <lineage>
        <taxon>Bacteria</taxon>
        <taxon>Pseudomonadati</taxon>
        <taxon>Pseudomonadota</taxon>
        <taxon>Alphaproteobacteria</taxon>
        <taxon>Hyphomicrobiales</taxon>
        <taxon>Methylobacteriaceae</taxon>
        <taxon>Microvirga</taxon>
    </lineage>
</organism>
<dbReference type="NCBIfam" id="TIGR01444">
    <property type="entry name" value="fkbM_fam"/>
    <property type="match status" value="1"/>
</dbReference>
<dbReference type="InterPro" id="IPR029063">
    <property type="entry name" value="SAM-dependent_MTases_sf"/>
</dbReference>
<sequence length="233" mass="25842">MFGDLIDPEFSFLSHVSRPDWVVVDVGAAIGQFAVFAATLPSAIVHAFEPSAANVATLRRNVERNRVVERVKIHQLALSNADGESTFEATERTWMGRLSDVPSEGGEVVAVRTLSGELKRSDVTHISVLKVNVSGFEPQVFEGAETVLAGGNADILILLLGLPSLPWYEKIASYGYRFFYYHPRERRLYEVSSFDERSVLSHRPWPARHIIAVHQSAIAAGVISTVEIVRSRR</sequence>
<evidence type="ECO:0000259" key="1">
    <source>
        <dbReference type="Pfam" id="PF05050"/>
    </source>
</evidence>
<keyword evidence="2" id="KW-0489">Methyltransferase</keyword>
<reference evidence="2" key="1">
    <citation type="submission" date="2020-11" db="EMBL/GenBank/DDBJ databases">
        <authorList>
            <person name="Kim M.K."/>
        </authorList>
    </citation>
    <scope>NUCLEOTIDE SEQUENCE</scope>
    <source>
        <strain evidence="2">BT350</strain>
    </source>
</reference>
<keyword evidence="3" id="KW-1185">Reference proteome</keyword>
<dbReference type="Gene3D" id="3.40.50.150">
    <property type="entry name" value="Vaccinia Virus protein VP39"/>
    <property type="match status" value="1"/>
</dbReference>
<comment type="caution">
    <text evidence="2">The sequence shown here is derived from an EMBL/GenBank/DDBJ whole genome shotgun (WGS) entry which is preliminary data.</text>
</comment>
<dbReference type="PANTHER" id="PTHR34203">
    <property type="entry name" value="METHYLTRANSFERASE, FKBM FAMILY PROTEIN"/>
    <property type="match status" value="1"/>
</dbReference>
<dbReference type="Proteomes" id="UP000599312">
    <property type="component" value="Unassembled WGS sequence"/>
</dbReference>